<dbReference type="GO" id="GO:0008270">
    <property type="term" value="F:zinc ion binding"/>
    <property type="evidence" value="ECO:0007669"/>
    <property type="project" value="InterPro"/>
</dbReference>
<evidence type="ECO:0000313" key="7">
    <source>
        <dbReference type="EMBL" id="CAH0027650.1"/>
    </source>
</evidence>
<dbReference type="InterPro" id="IPR013149">
    <property type="entry name" value="ADH-like_C"/>
</dbReference>
<dbReference type="CDD" id="cd05283">
    <property type="entry name" value="CAD1"/>
    <property type="match status" value="1"/>
</dbReference>
<dbReference type="InterPro" id="IPR002328">
    <property type="entry name" value="ADH_Zn_CS"/>
</dbReference>
<evidence type="ECO:0000313" key="8">
    <source>
        <dbReference type="Proteomes" id="UP000696573"/>
    </source>
</evidence>
<name>A0A9N9VPW3_9HYPO</name>
<evidence type="ECO:0000256" key="2">
    <source>
        <dbReference type="ARBA" id="ARBA00022723"/>
    </source>
</evidence>
<keyword evidence="8" id="KW-1185">Reference proteome</keyword>
<feature type="domain" description="Enoyl reductase (ER)" evidence="6">
    <location>
        <begin position="14"/>
        <end position="333"/>
    </location>
</feature>
<dbReference type="Pfam" id="PF00107">
    <property type="entry name" value="ADH_zinc_N"/>
    <property type="match status" value="1"/>
</dbReference>
<dbReference type="Pfam" id="PF08240">
    <property type="entry name" value="ADH_N"/>
    <property type="match status" value="1"/>
</dbReference>
<organism evidence="7 8">
    <name type="scientific">Clonostachys rhizophaga</name>
    <dbReference type="NCBI Taxonomy" id="160324"/>
    <lineage>
        <taxon>Eukaryota</taxon>
        <taxon>Fungi</taxon>
        <taxon>Dikarya</taxon>
        <taxon>Ascomycota</taxon>
        <taxon>Pezizomycotina</taxon>
        <taxon>Sordariomycetes</taxon>
        <taxon>Hypocreomycetidae</taxon>
        <taxon>Hypocreales</taxon>
        <taxon>Bionectriaceae</taxon>
        <taxon>Clonostachys</taxon>
    </lineage>
</organism>
<keyword evidence="2 5" id="KW-0479">Metal-binding</keyword>
<dbReference type="InterPro" id="IPR047109">
    <property type="entry name" value="CAD-like"/>
</dbReference>
<dbReference type="PANTHER" id="PTHR42683">
    <property type="entry name" value="ALDEHYDE REDUCTASE"/>
    <property type="match status" value="1"/>
</dbReference>
<dbReference type="OrthoDB" id="1879366at2759"/>
<protein>
    <recommendedName>
        <fullName evidence="6">Enoyl reductase (ER) domain-containing protein</fullName>
    </recommendedName>
</protein>
<dbReference type="InterPro" id="IPR013154">
    <property type="entry name" value="ADH-like_N"/>
</dbReference>
<comment type="cofactor">
    <cofactor evidence="1 5">
        <name>Zn(2+)</name>
        <dbReference type="ChEBI" id="CHEBI:29105"/>
    </cofactor>
</comment>
<dbReference type="Gene3D" id="3.90.180.10">
    <property type="entry name" value="Medium-chain alcohol dehydrogenases, catalytic domain"/>
    <property type="match status" value="1"/>
</dbReference>
<dbReference type="InterPro" id="IPR011032">
    <property type="entry name" value="GroES-like_sf"/>
</dbReference>
<dbReference type="SUPFAM" id="SSF50129">
    <property type="entry name" value="GroES-like"/>
    <property type="match status" value="1"/>
</dbReference>
<evidence type="ECO:0000256" key="5">
    <source>
        <dbReference type="RuleBase" id="RU361277"/>
    </source>
</evidence>
<keyword evidence="4" id="KW-0560">Oxidoreductase</keyword>
<gene>
    <name evidence="7" type="ORF">CRHIZ90672A_00001616</name>
</gene>
<dbReference type="AlphaFoldDB" id="A0A9N9VPW3"/>
<accession>A0A9N9VPW3</accession>
<sequence length="334" mass="35901">MAIEFTVFKGSKSGDIVEAKGSREVGPTEALIKITHSGVCFTDEHYRHVDQGLGHEGVGTIVEVGSRVHEISDFKVGDRVGMGWFQKFCGHCKICVRGRQNLCVNNEQFGTANHDQGTFATGIAWDISALFKVPDGIASEDAGPLMCGGATVWDPLFSNGARAGDRIGIVGIGGLGHLAIQFASKMAFQVVVFSRSESKREEAMSFGATEYHATEGRDSLEGITPVDYLLITANTLPDLTPYVPILAKAAKVFPLTISQGNIVFPSLPLVLEGISIVGSPLAPVGSQRQMLEFAALHGIKPQIEKFPLTQTGITDAMQRLRDGKMRYRGVVVVP</sequence>
<evidence type="ECO:0000256" key="4">
    <source>
        <dbReference type="ARBA" id="ARBA00023002"/>
    </source>
</evidence>
<evidence type="ECO:0000256" key="3">
    <source>
        <dbReference type="ARBA" id="ARBA00022833"/>
    </source>
</evidence>
<reference evidence="7" key="1">
    <citation type="submission" date="2021-10" db="EMBL/GenBank/DDBJ databases">
        <authorList>
            <person name="Piombo E."/>
        </authorList>
    </citation>
    <scope>NUCLEOTIDE SEQUENCE</scope>
</reference>
<dbReference type="FunFam" id="3.40.50.720:FF:000022">
    <property type="entry name" value="Cinnamyl alcohol dehydrogenase"/>
    <property type="match status" value="1"/>
</dbReference>
<proteinExistence type="inferred from homology"/>
<dbReference type="InterPro" id="IPR036291">
    <property type="entry name" value="NAD(P)-bd_dom_sf"/>
</dbReference>
<evidence type="ECO:0000259" key="6">
    <source>
        <dbReference type="SMART" id="SM00829"/>
    </source>
</evidence>
<comment type="similarity">
    <text evidence="5">Belongs to the zinc-containing alcohol dehydrogenase family.</text>
</comment>
<dbReference type="SMART" id="SM00829">
    <property type="entry name" value="PKS_ER"/>
    <property type="match status" value="1"/>
</dbReference>
<dbReference type="PROSITE" id="PS00059">
    <property type="entry name" value="ADH_ZINC"/>
    <property type="match status" value="1"/>
</dbReference>
<comment type="caution">
    <text evidence="7">The sequence shown here is derived from an EMBL/GenBank/DDBJ whole genome shotgun (WGS) entry which is preliminary data.</text>
</comment>
<dbReference type="EMBL" id="CABFNQ020000730">
    <property type="protein sequence ID" value="CAH0027650.1"/>
    <property type="molecule type" value="Genomic_DNA"/>
</dbReference>
<keyword evidence="3 5" id="KW-0862">Zinc</keyword>
<dbReference type="Proteomes" id="UP000696573">
    <property type="component" value="Unassembled WGS sequence"/>
</dbReference>
<dbReference type="Gene3D" id="3.40.50.720">
    <property type="entry name" value="NAD(P)-binding Rossmann-like Domain"/>
    <property type="match status" value="1"/>
</dbReference>
<evidence type="ECO:0000256" key="1">
    <source>
        <dbReference type="ARBA" id="ARBA00001947"/>
    </source>
</evidence>
<dbReference type="SUPFAM" id="SSF51735">
    <property type="entry name" value="NAD(P)-binding Rossmann-fold domains"/>
    <property type="match status" value="1"/>
</dbReference>
<dbReference type="GO" id="GO:0016616">
    <property type="term" value="F:oxidoreductase activity, acting on the CH-OH group of donors, NAD or NADP as acceptor"/>
    <property type="evidence" value="ECO:0007669"/>
    <property type="project" value="InterPro"/>
</dbReference>
<dbReference type="InterPro" id="IPR020843">
    <property type="entry name" value="ER"/>
</dbReference>